<evidence type="ECO:0000256" key="2">
    <source>
        <dbReference type="ARBA" id="ARBA00010868"/>
    </source>
</evidence>
<feature type="chain" id="PRO_5034492830" description="C-C motif chemokine" evidence="9">
    <location>
        <begin position="24"/>
        <end position="97"/>
    </location>
</feature>
<dbReference type="GO" id="GO:0060763">
    <property type="term" value="P:mammary duct terminal end bud growth"/>
    <property type="evidence" value="ECO:0007669"/>
    <property type="project" value="Ensembl"/>
</dbReference>
<evidence type="ECO:0000313" key="12">
    <source>
        <dbReference type="Proteomes" id="UP000694381"/>
    </source>
</evidence>
<dbReference type="SUPFAM" id="SSF54117">
    <property type="entry name" value="Interleukin 8-like chemokines"/>
    <property type="match status" value="1"/>
</dbReference>
<sequence length="97" mass="10740">MQASAGLLFLLLTASSLTTQVLAQPAAVPTACCFILTTKKIPTQRLESYRRITNSKCPQKAIVFMTKLGKEICADPKQKWVQDSMKHLDQNPPIPKP</sequence>
<dbReference type="GeneID" id="103746070"/>
<dbReference type="GO" id="GO:0050768">
    <property type="term" value="P:negative regulation of neurogenesis"/>
    <property type="evidence" value="ECO:0007669"/>
    <property type="project" value="Ensembl"/>
</dbReference>
<dbReference type="GO" id="GO:0006954">
    <property type="term" value="P:inflammatory response"/>
    <property type="evidence" value="ECO:0007669"/>
    <property type="project" value="UniProtKB-KW"/>
</dbReference>
<dbReference type="CDD" id="cd00272">
    <property type="entry name" value="Chemokine_CC"/>
    <property type="match status" value="1"/>
</dbReference>
<dbReference type="InterPro" id="IPR000827">
    <property type="entry name" value="Chemokine_CC_CS"/>
</dbReference>
<dbReference type="PROSITE" id="PS00472">
    <property type="entry name" value="SMALL_CYTOKINES_CC"/>
    <property type="match status" value="1"/>
</dbReference>
<dbReference type="GO" id="GO:0045766">
    <property type="term" value="P:positive regulation of angiogenesis"/>
    <property type="evidence" value="ECO:0007669"/>
    <property type="project" value="Ensembl"/>
</dbReference>
<keyword evidence="5 9" id="KW-0964">Secreted</keyword>
<evidence type="ECO:0000256" key="3">
    <source>
        <dbReference type="ARBA" id="ARBA00022500"/>
    </source>
</evidence>
<dbReference type="GO" id="GO:0030335">
    <property type="term" value="P:positive regulation of cell migration"/>
    <property type="evidence" value="ECO:0007669"/>
    <property type="project" value="Ensembl"/>
</dbReference>
<protein>
    <recommendedName>
        <fullName evidence="9">C-C motif chemokine</fullName>
    </recommendedName>
</protein>
<name>A0A8C6QRS3_NANGA</name>
<dbReference type="GO" id="GO:0008009">
    <property type="term" value="F:chemokine activity"/>
    <property type="evidence" value="ECO:0007669"/>
    <property type="project" value="Ensembl"/>
</dbReference>
<dbReference type="GeneTree" id="ENSGT01130000278316"/>
<organism evidence="11 12">
    <name type="scientific">Nannospalax galili</name>
    <name type="common">Northern Israeli blind subterranean mole rat</name>
    <name type="synonym">Spalax galili</name>
    <dbReference type="NCBI Taxonomy" id="1026970"/>
    <lineage>
        <taxon>Eukaryota</taxon>
        <taxon>Metazoa</taxon>
        <taxon>Chordata</taxon>
        <taxon>Craniata</taxon>
        <taxon>Vertebrata</taxon>
        <taxon>Euteleostomi</taxon>
        <taxon>Mammalia</taxon>
        <taxon>Eutheria</taxon>
        <taxon>Euarchontoglires</taxon>
        <taxon>Glires</taxon>
        <taxon>Rodentia</taxon>
        <taxon>Myomorpha</taxon>
        <taxon>Muroidea</taxon>
        <taxon>Spalacidae</taxon>
        <taxon>Spalacinae</taxon>
        <taxon>Nannospalax</taxon>
    </lineage>
</organism>
<dbReference type="PANTHER" id="PTHR12015">
    <property type="entry name" value="SMALL INDUCIBLE CYTOKINE A"/>
    <property type="match status" value="1"/>
</dbReference>
<dbReference type="GO" id="GO:0005615">
    <property type="term" value="C:extracellular space"/>
    <property type="evidence" value="ECO:0007669"/>
    <property type="project" value="UniProtKB-KW"/>
</dbReference>
<dbReference type="GO" id="GO:0030838">
    <property type="term" value="P:positive regulation of actin filament polymerization"/>
    <property type="evidence" value="ECO:0007669"/>
    <property type="project" value="Ensembl"/>
</dbReference>
<proteinExistence type="inferred from homology"/>
<dbReference type="GO" id="GO:0031728">
    <property type="term" value="F:CCR3 chemokine receptor binding"/>
    <property type="evidence" value="ECO:0007669"/>
    <property type="project" value="Ensembl"/>
</dbReference>
<evidence type="ECO:0000256" key="4">
    <source>
        <dbReference type="ARBA" id="ARBA00022514"/>
    </source>
</evidence>
<gene>
    <name evidence="11" type="primary">LOC103746070</name>
</gene>
<dbReference type="GO" id="GO:0007010">
    <property type="term" value="P:cytoskeleton organization"/>
    <property type="evidence" value="ECO:0007669"/>
    <property type="project" value="Ensembl"/>
</dbReference>
<feature type="signal peptide" evidence="9">
    <location>
        <begin position="1"/>
        <end position="23"/>
    </location>
</feature>
<dbReference type="InterPro" id="IPR001811">
    <property type="entry name" value="Chemokine_IL8-like_dom"/>
</dbReference>
<evidence type="ECO:0000256" key="5">
    <source>
        <dbReference type="ARBA" id="ARBA00022525"/>
    </source>
</evidence>
<keyword evidence="12" id="KW-1185">Reference proteome</keyword>
<accession>A0A8C6QRS3</accession>
<evidence type="ECO:0000256" key="7">
    <source>
        <dbReference type="ARBA" id="ARBA00023157"/>
    </source>
</evidence>
<keyword evidence="7" id="KW-1015">Disulfide bond</keyword>
<dbReference type="InterPro" id="IPR036048">
    <property type="entry name" value="Interleukin_8-like_sf"/>
</dbReference>
<dbReference type="GO" id="GO:0048245">
    <property type="term" value="P:eosinophil chemotaxis"/>
    <property type="evidence" value="ECO:0007669"/>
    <property type="project" value="Ensembl"/>
</dbReference>
<dbReference type="GO" id="GO:0001938">
    <property type="term" value="P:positive regulation of endothelial cell proliferation"/>
    <property type="evidence" value="ECO:0007669"/>
    <property type="project" value="Ensembl"/>
</dbReference>
<evidence type="ECO:0000256" key="8">
    <source>
        <dbReference type="ARBA" id="ARBA00023198"/>
    </source>
</evidence>
<dbReference type="InterPro" id="IPR039809">
    <property type="entry name" value="Chemokine_b/g/d"/>
</dbReference>
<dbReference type="FunFam" id="2.40.50.40:FF:000002">
    <property type="entry name" value="C-C motif chemokine"/>
    <property type="match status" value="1"/>
</dbReference>
<dbReference type="AlphaFoldDB" id="A0A8C6QRS3"/>
<evidence type="ECO:0000256" key="6">
    <source>
        <dbReference type="ARBA" id="ARBA00022729"/>
    </source>
</evidence>
<evidence type="ECO:0000256" key="1">
    <source>
        <dbReference type="ARBA" id="ARBA00004613"/>
    </source>
</evidence>
<dbReference type="GO" id="GO:0070098">
    <property type="term" value="P:chemokine-mediated signaling pathway"/>
    <property type="evidence" value="ECO:0007669"/>
    <property type="project" value="Ensembl"/>
</dbReference>
<comment type="subcellular location">
    <subcellularLocation>
        <location evidence="1 9">Secreted</location>
    </subcellularLocation>
</comment>
<dbReference type="Ensembl" id="ENSNGAT00000012779.1">
    <property type="protein sequence ID" value="ENSNGAP00000007296.1"/>
    <property type="gene ID" value="ENSNGAG00000010601.1"/>
</dbReference>
<dbReference type="Proteomes" id="UP000694381">
    <property type="component" value="Unassembled WGS sequence"/>
</dbReference>
<dbReference type="GO" id="GO:0007611">
    <property type="term" value="P:learning or memory"/>
    <property type="evidence" value="ECO:0007669"/>
    <property type="project" value="Ensembl"/>
</dbReference>
<feature type="domain" description="Chemokine interleukin-8-like" evidence="10">
    <location>
        <begin position="29"/>
        <end position="88"/>
    </location>
</feature>
<evidence type="ECO:0000259" key="10">
    <source>
        <dbReference type="SMART" id="SM00199"/>
    </source>
</evidence>
<dbReference type="OMA" id="SKCPQTA"/>
<dbReference type="GO" id="GO:0060444">
    <property type="term" value="P:branching involved in mammary gland duct morphogenesis"/>
    <property type="evidence" value="ECO:0007669"/>
    <property type="project" value="Ensembl"/>
</dbReference>
<keyword evidence="8" id="KW-0395">Inflammatory response</keyword>
<reference evidence="11" key="2">
    <citation type="submission" date="2025-09" db="UniProtKB">
        <authorList>
            <consortium name="Ensembl"/>
        </authorList>
    </citation>
    <scope>IDENTIFICATION</scope>
</reference>
<evidence type="ECO:0000256" key="9">
    <source>
        <dbReference type="RuleBase" id="RU361150"/>
    </source>
</evidence>
<keyword evidence="4 9" id="KW-0202">Cytokine</keyword>
<dbReference type="Pfam" id="PF00048">
    <property type="entry name" value="IL8"/>
    <property type="match status" value="1"/>
</dbReference>
<dbReference type="Gene3D" id="2.40.50.40">
    <property type="match status" value="1"/>
</dbReference>
<dbReference type="GO" id="GO:0008360">
    <property type="term" value="P:regulation of cell shape"/>
    <property type="evidence" value="ECO:0007669"/>
    <property type="project" value="Ensembl"/>
</dbReference>
<keyword evidence="3 9" id="KW-0145">Chemotaxis</keyword>
<keyword evidence="6 9" id="KW-0732">Signal</keyword>
<dbReference type="KEGG" id="ngi:103746070"/>
<evidence type="ECO:0000313" key="11">
    <source>
        <dbReference type="Ensembl" id="ENSNGAP00000007296.1"/>
    </source>
</evidence>
<reference evidence="11" key="1">
    <citation type="submission" date="2025-08" db="UniProtKB">
        <authorList>
            <consortium name="Ensembl"/>
        </authorList>
    </citation>
    <scope>IDENTIFICATION</scope>
</reference>
<dbReference type="RefSeq" id="XP_008846383.1">
    <property type="nucleotide sequence ID" value="XM_008848161.3"/>
</dbReference>
<dbReference type="GO" id="GO:0046983">
    <property type="term" value="F:protein dimerization activity"/>
    <property type="evidence" value="ECO:0007669"/>
    <property type="project" value="Ensembl"/>
</dbReference>
<comment type="similarity">
    <text evidence="2 9">Belongs to the intercrine beta (chemokine CC) family.</text>
</comment>
<dbReference type="SMART" id="SM00199">
    <property type="entry name" value="SCY"/>
    <property type="match status" value="1"/>
</dbReference>
<dbReference type="GO" id="GO:0061844">
    <property type="term" value="P:antimicrobial humoral immune response mediated by antimicrobial peptide"/>
    <property type="evidence" value="ECO:0007669"/>
    <property type="project" value="TreeGrafter"/>
</dbReference>
<dbReference type="PANTHER" id="PTHR12015:SF147">
    <property type="entry name" value="C-C MOTIF CHEMOKINE 13"/>
    <property type="match status" value="1"/>
</dbReference>
<dbReference type="OrthoDB" id="8934837at2759"/>